<reference evidence="2 3" key="1">
    <citation type="submission" date="2018-11" db="EMBL/GenBank/DDBJ databases">
        <title>Genome sequence of Apiotrichum porosum DSM 27194.</title>
        <authorList>
            <person name="Aliyu H."/>
            <person name="Gorte O."/>
            <person name="Ochsenreither K."/>
        </authorList>
    </citation>
    <scope>NUCLEOTIDE SEQUENCE [LARGE SCALE GENOMIC DNA]</scope>
    <source>
        <strain evidence="2 3">DSM 27194</strain>
    </source>
</reference>
<dbReference type="RefSeq" id="XP_028480335.1">
    <property type="nucleotide sequence ID" value="XM_028616478.1"/>
</dbReference>
<organism evidence="2 3">
    <name type="scientific">Apiotrichum porosum</name>
    <dbReference type="NCBI Taxonomy" id="105984"/>
    <lineage>
        <taxon>Eukaryota</taxon>
        <taxon>Fungi</taxon>
        <taxon>Dikarya</taxon>
        <taxon>Basidiomycota</taxon>
        <taxon>Agaricomycotina</taxon>
        <taxon>Tremellomycetes</taxon>
        <taxon>Trichosporonales</taxon>
        <taxon>Trichosporonaceae</taxon>
        <taxon>Apiotrichum</taxon>
    </lineage>
</organism>
<sequence>MLSYSAASFSSEDLKKLAEQPIHPNPTSLFSADHGSLGLGYKTLAPDSDPAWEANEDEGVDDEYVGHPTSRVPPTLPASGDAQWVHNYILWWWFSTSRTTHRPSAKTYLEERDQAYPHREAENSVARSRHLDVLCQADPSKYRQDDRGGPPINLDAEIKVGRALKTLLLTPAQAATYLELERNDTRADREPEPSHPRWWMMTNRFRKT</sequence>
<evidence type="ECO:0000313" key="3">
    <source>
        <dbReference type="Proteomes" id="UP000279236"/>
    </source>
</evidence>
<name>A0A427YAE8_9TREE</name>
<evidence type="ECO:0000313" key="1">
    <source>
        <dbReference type="EMBL" id="RSH88127.1"/>
    </source>
</evidence>
<dbReference type="EMBL" id="RSCE01000001">
    <property type="protein sequence ID" value="RSH88127.1"/>
    <property type="molecule type" value="Genomic_DNA"/>
</dbReference>
<accession>A0A427YAE8</accession>
<dbReference type="GeneID" id="39585197"/>
<proteinExistence type="predicted"/>
<dbReference type="EMBL" id="RSCE01000001">
    <property type="protein sequence ID" value="RSH88129.1"/>
    <property type="molecule type" value="Genomic_DNA"/>
</dbReference>
<evidence type="ECO:0000313" key="2">
    <source>
        <dbReference type="EMBL" id="RSH88129.1"/>
    </source>
</evidence>
<keyword evidence="3" id="KW-1185">Reference proteome</keyword>
<protein>
    <submittedName>
        <fullName evidence="2">Uncharacterized protein</fullName>
    </submittedName>
</protein>
<dbReference type="AlphaFoldDB" id="A0A427YAE8"/>
<gene>
    <name evidence="1" type="ORF">EHS24_000654</name>
    <name evidence="2" type="ORF">EHS24_000656</name>
</gene>
<comment type="caution">
    <text evidence="2">The sequence shown here is derived from an EMBL/GenBank/DDBJ whole genome shotgun (WGS) entry which is preliminary data.</text>
</comment>
<dbReference type="Proteomes" id="UP000279236">
    <property type="component" value="Unassembled WGS sequence"/>
</dbReference>